<gene>
    <name evidence="1" type="ORF">U7230_06945</name>
</gene>
<protein>
    <submittedName>
        <fullName evidence="1">Uncharacterized protein</fullName>
    </submittedName>
</protein>
<sequence>MSLCVGMARAIWERALGILPWDQSGARRLRAYWDQPEHAAIYAHLMGVLRESPLMMQALRQPWEVQEVREVVVRFFEPDGSCEVEGIRYGRPAGASAG</sequence>
<dbReference type="Proteomes" id="UP001332192">
    <property type="component" value="Chromosome"/>
</dbReference>
<evidence type="ECO:0000313" key="1">
    <source>
        <dbReference type="EMBL" id="WRP18723.1"/>
    </source>
</evidence>
<dbReference type="RefSeq" id="WP_324717996.1">
    <property type="nucleotide sequence ID" value="NZ_CP141615.1"/>
</dbReference>
<reference evidence="1 2" key="1">
    <citation type="journal article" date="2024" name="Front. Microbiol.">
        <title>Novel thermophilic genera Geochorda gen. nov. and Carboxydochorda gen. nov. from the deep terrestrial subsurface reveal the ecophysiological diversity in the class Limnochordia.</title>
        <authorList>
            <person name="Karnachuk O.V."/>
            <person name="Lukina A.P."/>
            <person name="Avakyan M.R."/>
            <person name="Kadnikov V.V."/>
            <person name="Begmatov S."/>
            <person name="Beletsky A.V."/>
            <person name="Vlasova K.G."/>
            <person name="Novikov A.A."/>
            <person name="Shcherbakova V.A."/>
            <person name="Mardanov A.V."/>
            <person name="Ravin N.V."/>
        </authorList>
    </citation>
    <scope>NUCLEOTIDE SEQUENCE [LARGE SCALE GENOMIC DNA]</scope>
    <source>
        <strain evidence="1 2">L945</strain>
    </source>
</reference>
<name>A0ABZ1C1G7_9FIRM</name>
<dbReference type="EMBL" id="CP141615">
    <property type="protein sequence ID" value="WRP18723.1"/>
    <property type="molecule type" value="Genomic_DNA"/>
</dbReference>
<accession>A0ABZ1C1G7</accession>
<evidence type="ECO:0000313" key="2">
    <source>
        <dbReference type="Proteomes" id="UP001332192"/>
    </source>
</evidence>
<organism evidence="1 2">
    <name type="scientific">Carboxydichorda subterranea</name>
    <dbReference type="NCBI Taxonomy" id="3109565"/>
    <lineage>
        <taxon>Bacteria</taxon>
        <taxon>Bacillati</taxon>
        <taxon>Bacillota</taxon>
        <taxon>Limnochordia</taxon>
        <taxon>Limnochordales</taxon>
        <taxon>Geochordaceae</taxon>
        <taxon>Carboxydichorda</taxon>
    </lineage>
</organism>
<proteinExistence type="predicted"/>
<keyword evidence="2" id="KW-1185">Reference proteome</keyword>